<accession>A0A9X1NEM1</accession>
<organism evidence="7 8">
    <name type="scientific">Kineosporia babensis</name>
    <dbReference type="NCBI Taxonomy" id="499548"/>
    <lineage>
        <taxon>Bacteria</taxon>
        <taxon>Bacillati</taxon>
        <taxon>Actinomycetota</taxon>
        <taxon>Actinomycetes</taxon>
        <taxon>Kineosporiales</taxon>
        <taxon>Kineosporiaceae</taxon>
        <taxon>Kineosporia</taxon>
    </lineage>
</organism>
<reference evidence="7" key="1">
    <citation type="submission" date="2021-11" db="EMBL/GenBank/DDBJ databases">
        <title>Streptomyces corallinus and Kineosporia corallina sp. nov., two new coral-derived marine actinobacteria.</title>
        <authorList>
            <person name="Buangrab K."/>
            <person name="Sutthacheep M."/>
            <person name="Yeemin T."/>
            <person name="Harunari E."/>
            <person name="Igarashi Y."/>
            <person name="Sripreechasak P."/>
            <person name="Kanchanasin P."/>
            <person name="Tanasupawat S."/>
            <person name="Phongsopitanun W."/>
        </authorList>
    </citation>
    <scope>NUCLEOTIDE SEQUENCE</scope>
    <source>
        <strain evidence="7">JCM 31032</strain>
    </source>
</reference>
<comment type="subcellular location">
    <subcellularLocation>
        <location evidence="1">Cell membrane</location>
        <topology evidence="1">Multi-pass membrane protein</topology>
    </subcellularLocation>
</comment>
<evidence type="ECO:0000256" key="3">
    <source>
        <dbReference type="ARBA" id="ARBA00022692"/>
    </source>
</evidence>
<protein>
    <recommendedName>
        <fullName evidence="9">O-antigen/teichoic acid export membrane protein</fullName>
    </recommendedName>
</protein>
<dbReference type="PANTHER" id="PTHR30250:SF11">
    <property type="entry name" value="O-ANTIGEN TRANSPORTER-RELATED"/>
    <property type="match status" value="1"/>
</dbReference>
<dbReference type="Proteomes" id="UP001138997">
    <property type="component" value="Unassembled WGS sequence"/>
</dbReference>
<evidence type="ECO:0000256" key="2">
    <source>
        <dbReference type="ARBA" id="ARBA00022475"/>
    </source>
</evidence>
<dbReference type="AlphaFoldDB" id="A0A9X1NEM1"/>
<dbReference type="PANTHER" id="PTHR30250">
    <property type="entry name" value="PST FAMILY PREDICTED COLANIC ACID TRANSPORTER"/>
    <property type="match status" value="1"/>
</dbReference>
<feature type="transmembrane region" description="Helical" evidence="6">
    <location>
        <begin position="338"/>
        <end position="358"/>
    </location>
</feature>
<feature type="transmembrane region" description="Helical" evidence="6">
    <location>
        <begin position="304"/>
        <end position="326"/>
    </location>
</feature>
<feature type="transmembrane region" description="Helical" evidence="6">
    <location>
        <begin position="238"/>
        <end position="256"/>
    </location>
</feature>
<evidence type="ECO:0000313" key="8">
    <source>
        <dbReference type="Proteomes" id="UP001138997"/>
    </source>
</evidence>
<dbReference type="EMBL" id="JAJOMB010000009">
    <property type="protein sequence ID" value="MCD5312713.1"/>
    <property type="molecule type" value="Genomic_DNA"/>
</dbReference>
<keyword evidence="2" id="KW-1003">Cell membrane</keyword>
<evidence type="ECO:0000256" key="6">
    <source>
        <dbReference type="SAM" id="Phobius"/>
    </source>
</evidence>
<feature type="transmembrane region" description="Helical" evidence="6">
    <location>
        <begin position="74"/>
        <end position="91"/>
    </location>
</feature>
<gene>
    <name evidence="7" type="ORF">LR394_17550</name>
</gene>
<evidence type="ECO:0008006" key="9">
    <source>
        <dbReference type="Google" id="ProtNLM"/>
    </source>
</evidence>
<dbReference type="RefSeq" id="WP_231443223.1">
    <property type="nucleotide sequence ID" value="NZ_JAJOMB010000009.1"/>
</dbReference>
<feature type="transmembrane region" description="Helical" evidence="6">
    <location>
        <begin position="200"/>
        <end position="218"/>
    </location>
</feature>
<evidence type="ECO:0000256" key="4">
    <source>
        <dbReference type="ARBA" id="ARBA00022989"/>
    </source>
</evidence>
<evidence type="ECO:0000256" key="5">
    <source>
        <dbReference type="ARBA" id="ARBA00023136"/>
    </source>
</evidence>
<keyword evidence="4 6" id="KW-1133">Transmembrane helix</keyword>
<proteinExistence type="predicted"/>
<keyword evidence="8" id="KW-1185">Reference proteome</keyword>
<keyword evidence="5 6" id="KW-0472">Membrane</keyword>
<feature type="transmembrane region" description="Helical" evidence="6">
    <location>
        <begin position="31"/>
        <end position="53"/>
    </location>
</feature>
<dbReference type="InterPro" id="IPR050833">
    <property type="entry name" value="Poly_Biosynth_Transport"/>
</dbReference>
<evidence type="ECO:0000256" key="1">
    <source>
        <dbReference type="ARBA" id="ARBA00004651"/>
    </source>
</evidence>
<dbReference type="GO" id="GO:0005886">
    <property type="term" value="C:plasma membrane"/>
    <property type="evidence" value="ECO:0007669"/>
    <property type="project" value="UniProtKB-SubCell"/>
</dbReference>
<evidence type="ECO:0000313" key="7">
    <source>
        <dbReference type="EMBL" id="MCD5312713.1"/>
    </source>
</evidence>
<feature type="transmembrane region" description="Helical" evidence="6">
    <location>
        <begin position="364"/>
        <end position="384"/>
    </location>
</feature>
<keyword evidence="3 6" id="KW-0812">Transmembrane</keyword>
<feature type="transmembrane region" description="Helical" evidence="6">
    <location>
        <begin position="144"/>
        <end position="171"/>
    </location>
</feature>
<sequence>MAAAVLGQAAFALLFVVMSRASSPAALGTATAFYGLALIVTDVVDFGTSPRTFRDAAAQKIDDAGIQAIFDGRNLIALVVGLAWILSSYWTPLNLWESTAVASFILLRVNEVATFGLIQANEQFADASWASVAERVATLAVGSLFIGVGVPVVPSFFWALAIGALTGLLLARRKCLRAVRLRCSITAFRTLKDYGKYGKVFAFSGLVTDFYMLDGLLISSVASSSQAGYFAVGSRLTGPFAVVATSLGSALTPRVAAAKDRRSLLKGLWIASGITLAVTAVALGIVFVTAPWMVIAVFGQEYEASIAVVQAYALAGIVVAVTYPLISYLQASGRATGVAWVLATGVTTHLALVTHGAAVGGASGAAKGYLIANCLVLVLLLILLRSKEKPSEPVKPMLAISATREVILASVEQTEDAKPSAT</sequence>
<comment type="caution">
    <text evidence="7">The sequence shown here is derived from an EMBL/GenBank/DDBJ whole genome shotgun (WGS) entry which is preliminary data.</text>
</comment>
<feature type="transmembrane region" description="Helical" evidence="6">
    <location>
        <begin position="268"/>
        <end position="298"/>
    </location>
</feature>
<name>A0A9X1NEM1_9ACTN</name>